<dbReference type="Pfam" id="PF07715">
    <property type="entry name" value="Plug"/>
    <property type="match status" value="1"/>
</dbReference>
<dbReference type="InterPro" id="IPR039426">
    <property type="entry name" value="TonB-dep_rcpt-like"/>
</dbReference>
<evidence type="ECO:0000256" key="5">
    <source>
        <dbReference type="ARBA" id="ARBA00023077"/>
    </source>
</evidence>
<dbReference type="EMBL" id="BMZH01000017">
    <property type="protein sequence ID" value="GHB03528.1"/>
    <property type="molecule type" value="Genomic_DNA"/>
</dbReference>
<feature type="chain" id="PRO_5035278290" evidence="10">
    <location>
        <begin position="32"/>
        <end position="871"/>
    </location>
</feature>
<keyword evidence="13" id="KW-0675">Receptor</keyword>
<dbReference type="InterPro" id="IPR036942">
    <property type="entry name" value="Beta-barrel_TonB_sf"/>
</dbReference>
<dbReference type="InterPro" id="IPR000531">
    <property type="entry name" value="Beta-barrel_TonB"/>
</dbReference>
<evidence type="ECO:0000313" key="13">
    <source>
        <dbReference type="EMBL" id="GHB03528.1"/>
    </source>
</evidence>
<gene>
    <name evidence="13" type="primary">fecA</name>
    <name evidence="13" type="ORF">GCM10009069_27700</name>
</gene>
<comment type="subcellular location">
    <subcellularLocation>
        <location evidence="1 8">Cell outer membrane</location>
        <topology evidence="1 8">Multi-pass membrane protein</topology>
    </subcellularLocation>
</comment>
<keyword evidence="3 8" id="KW-1134">Transmembrane beta strand</keyword>
<keyword evidence="4 8" id="KW-0812">Transmembrane</keyword>
<dbReference type="PROSITE" id="PS52016">
    <property type="entry name" value="TONB_DEPENDENT_REC_3"/>
    <property type="match status" value="1"/>
</dbReference>
<evidence type="ECO:0000256" key="1">
    <source>
        <dbReference type="ARBA" id="ARBA00004571"/>
    </source>
</evidence>
<evidence type="ECO:0000256" key="7">
    <source>
        <dbReference type="ARBA" id="ARBA00023237"/>
    </source>
</evidence>
<comment type="similarity">
    <text evidence="8 9">Belongs to the TonB-dependent receptor family.</text>
</comment>
<keyword evidence="10" id="KW-0732">Signal</keyword>
<dbReference type="AlphaFoldDB" id="A0A8J3CUE7"/>
<dbReference type="Gene3D" id="2.40.170.20">
    <property type="entry name" value="TonB-dependent receptor, beta-barrel domain"/>
    <property type="match status" value="1"/>
</dbReference>
<evidence type="ECO:0000256" key="10">
    <source>
        <dbReference type="SAM" id="SignalP"/>
    </source>
</evidence>
<dbReference type="PANTHER" id="PTHR40980:SF5">
    <property type="entry name" value="TONB-DEPENDENT RECEPTOR"/>
    <property type="match status" value="1"/>
</dbReference>
<evidence type="ECO:0000313" key="14">
    <source>
        <dbReference type="Proteomes" id="UP000634004"/>
    </source>
</evidence>
<reference evidence="13" key="2">
    <citation type="submission" date="2020-09" db="EMBL/GenBank/DDBJ databases">
        <authorList>
            <person name="Sun Q."/>
            <person name="Kim S."/>
        </authorList>
    </citation>
    <scope>NUCLEOTIDE SEQUENCE</scope>
    <source>
        <strain evidence="13">KCTC 32513</strain>
    </source>
</reference>
<evidence type="ECO:0000256" key="4">
    <source>
        <dbReference type="ARBA" id="ARBA00022692"/>
    </source>
</evidence>
<feature type="domain" description="TonB-dependent receptor-like beta-barrel" evidence="11">
    <location>
        <begin position="386"/>
        <end position="800"/>
    </location>
</feature>
<evidence type="ECO:0000256" key="8">
    <source>
        <dbReference type="PROSITE-ProRule" id="PRU01360"/>
    </source>
</evidence>
<dbReference type="InterPro" id="IPR012910">
    <property type="entry name" value="Plug_dom"/>
</dbReference>
<keyword evidence="5 9" id="KW-0798">TonB box</keyword>
<evidence type="ECO:0000256" key="2">
    <source>
        <dbReference type="ARBA" id="ARBA00022448"/>
    </source>
</evidence>
<sequence>MDRIVKPTTHSYLAALLIGTALTQIPSGANAQDTASPSPVSDEVISTGVFIPNEKKITSEITTVLDEDTFAQIGAGDIASALTRVTGLSLSQGKFVIVRGLNERYSYATLNGAPLPSPEPLRRVAPLDLFPTSVLADVVVQKTYSPEFSGEFGGGAINLRTRALPDEKFLELSINGSYNTTTTNRKGLVYAGSDSDWLGFDDGLRDLPALDANGVPTRNFENFDTLVIDTDDALPFNGGGRLSAGNRFDLDGGQSIGVLATIGYDNSWETRRGEDNTANIGGNGELVLLDSGFRESTENTVSLNGMLGIGVELDENNLVQIVGLATRQSSAEARIITGEDREDRFFRQDFTEWFEREVYMGQLLGEHFIPSLNDAEVTWRASYAKAARDAPYERRVNYENFEDGLGFRFQFNRPGTNNDIRFSELDDTTLDLGLDFAVPFDVGAREYEIKFGGAYLDKSRDSAQSDFRYFGTVPAQLRESRIDLILSDAVVDAGVLEIRRGGTTGFPDLSFATLETFGGYVALETEFFPDLRISGGLRYETSQQETAIEQSLVGGSYFQFDPLDENYLLPAVTATYTFADNWQLRLAASKTINRPQFRELTPSIFVNTDTDDRFVGNPFLTNSESTNIDARLEYYFGATQFITVGGFYKDLTNPIEEFIFNGLGESNATSFINAPRAELYGLELEFEKKFAISDKFPVLNTWLGGQDFVIRSNYTYVDSSVSADGMVSITPPSVDPSRGVTPVTISAAGLYTDGRKLQGQSDHLVNLQFGIENYEAGWDVFLLVNYTSERIRAVEDLSNGLPSIKEQLPISLDLVANVPFKVRGGDYELGFKIQNILDDRYEASQTLNGTSIIIDDYNVGTTVAASLKRRF</sequence>
<evidence type="ECO:0000256" key="6">
    <source>
        <dbReference type="ARBA" id="ARBA00023136"/>
    </source>
</evidence>
<comment type="caution">
    <text evidence="13">The sequence shown here is derived from an EMBL/GenBank/DDBJ whole genome shotgun (WGS) entry which is preliminary data.</text>
</comment>
<dbReference type="Gene3D" id="2.170.130.10">
    <property type="entry name" value="TonB-dependent receptor, plug domain"/>
    <property type="match status" value="1"/>
</dbReference>
<dbReference type="Proteomes" id="UP000634004">
    <property type="component" value="Unassembled WGS sequence"/>
</dbReference>
<dbReference type="Pfam" id="PF00593">
    <property type="entry name" value="TonB_dep_Rec_b-barrel"/>
    <property type="match status" value="1"/>
</dbReference>
<dbReference type="SUPFAM" id="SSF56935">
    <property type="entry name" value="Porins"/>
    <property type="match status" value="1"/>
</dbReference>
<dbReference type="GO" id="GO:0009279">
    <property type="term" value="C:cell outer membrane"/>
    <property type="evidence" value="ECO:0007669"/>
    <property type="project" value="UniProtKB-SubCell"/>
</dbReference>
<keyword evidence="7 8" id="KW-0998">Cell outer membrane</keyword>
<evidence type="ECO:0000256" key="3">
    <source>
        <dbReference type="ARBA" id="ARBA00022452"/>
    </source>
</evidence>
<dbReference type="InterPro" id="IPR037066">
    <property type="entry name" value="Plug_dom_sf"/>
</dbReference>
<accession>A0A8J3CUE7</accession>
<organism evidence="13 14">
    <name type="scientific">Algimonas arctica</name>
    <dbReference type="NCBI Taxonomy" id="1479486"/>
    <lineage>
        <taxon>Bacteria</taxon>
        <taxon>Pseudomonadati</taxon>
        <taxon>Pseudomonadota</taxon>
        <taxon>Alphaproteobacteria</taxon>
        <taxon>Maricaulales</taxon>
        <taxon>Robiginitomaculaceae</taxon>
        <taxon>Algimonas</taxon>
    </lineage>
</organism>
<keyword evidence="6 8" id="KW-0472">Membrane</keyword>
<evidence type="ECO:0000259" key="11">
    <source>
        <dbReference type="Pfam" id="PF00593"/>
    </source>
</evidence>
<keyword evidence="2 8" id="KW-0813">Transport</keyword>
<feature type="domain" description="TonB-dependent receptor plug" evidence="12">
    <location>
        <begin position="58"/>
        <end position="154"/>
    </location>
</feature>
<name>A0A8J3CUE7_9PROT</name>
<dbReference type="PANTHER" id="PTHR40980">
    <property type="entry name" value="PLUG DOMAIN-CONTAINING PROTEIN"/>
    <property type="match status" value="1"/>
</dbReference>
<keyword evidence="14" id="KW-1185">Reference proteome</keyword>
<proteinExistence type="inferred from homology"/>
<protein>
    <submittedName>
        <fullName evidence="13">TonB-dependent receptor</fullName>
    </submittedName>
</protein>
<evidence type="ECO:0000259" key="12">
    <source>
        <dbReference type="Pfam" id="PF07715"/>
    </source>
</evidence>
<reference evidence="13" key="1">
    <citation type="journal article" date="2014" name="Int. J. Syst. Evol. Microbiol.">
        <title>Complete genome sequence of Corynebacterium casei LMG S-19264T (=DSM 44701T), isolated from a smear-ripened cheese.</title>
        <authorList>
            <consortium name="US DOE Joint Genome Institute (JGI-PGF)"/>
            <person name="Walter F."/>
            <person name="Albersmeier A."/>
            <person name="Kalinowski J."/>
            <person name="Ruckert C."/>
        </authorList>
    </citation>
    <scope>NUCLEOTIDE SEQUENCE</scope>
    <source>
        <strain evidence="13">KCTC 32513</strain>
    </source>
</reference>
<evidence type="ECO:0000256" key="9">
    <source>
        <dbReference type="RuleBase" id="RU003357"/>
    </source>
</evidence>
<feature type="signal peptide" evidence="10">
    <location>
        <begin position="1"/>
        <end position="31"/>
    </location>
</feature>